<proteinExistence type="predicted"/>
<organism evidence="2 3">
    <name type="scientific">Nothophoma quercina</name>
    <dbReference type="NCBI Taxonomy" id="749835"/>
    <lineage>
        <taxon>Eukaryota</taxon>
        <taxon>Fungi</taxon>
        <taxon>Dikarya</taxon>
        <taxon>Ascomycota</taxon>
        <taxon>Pezizomycotina</taxon>
        <taxon>Dothideomycetes</taxon>
        <taxon>Pleosporomycetidae</taxon>
        <taxon>Pleosporales</taxon>
        <taxon>Pleosporineae</taxon>
        <taxon>Didymellaceae</taxon>
        <taxon>Nothophoma</taxon>
    </lineage>
</organism>
<name>A0ABR3R100_9PLEO</name>
<evidence type="ECO:0000313" key="3">
    <source>
        <dbReference type="Proteomes" id="UP001521222"/>
    </source>
</evidence>
<dbReference type="CDD" id="cd09917">
    <property type="entry name" value="F-box_SF"/>
    <property type="match status" value="1"/>
</dbReference>
<reference evidence="2 3" key="1">
    <citation type="submission" date="2024-02" db="EMBL/GenBank/DDBJ databases">
        <title>De novo assembly and annotation of 12 fungi associated with fruit tree decline syndrome in Ontario, Canada.</title>
        <authorList>
            <person name="Sulman M."/>
            <person name="Ellouze W."/>
            <person name="Ilyukhin E."/>
        </authorList>
    </citation>
    <scope>NUCLEOTIDE SEQUENCE [LARGE SCALE GENOMIC DNA]</scope>
    <source>
        <strain evidence="2 3">M97-236</strain>
    </source>
</reference>
<gene>
    <name evidence="2" type="ORF">SLS59_007098</name>
</gene>
<dbReference type="EMBL" id="JAKIXB020000024">
    <property type="protein sequence ID" value="KAL1598088.1"/>
    <property type="molecule type" value="Genomic_DNA"/>
</dbReference>
<comment type="caution">
    <text evidence="2">The sequence shown here is derived from an EMBL/GenBank/DDBJ whole genome shotgun (WGS) entry which is preliminary data.</text>
</comment>
<dbReference type="Proteomes" id="UP001521222">
    <property type="component" value="Unassembled WGS sequence"/>
</dbReference>
<protein>
    <recommendedName>
        <fullName evidence="1">F-box domain-containing protein</fullName>
    </recommendedName>
</protein>
<dbReference type="SUPFAM" id="SSF81383">
    <property type="entry name" value="F-box domain"/>
    <property type="match status" value="1"/>
</dbReference>
<feature type="domain" description="F-box" evidence="1">
    <location>
        <begin position="4"/>
        <end position="41"/>
    </location>
</feature>
<keyword evidence="3" id="KW-1185">Reference proteome</keyword>
<dbReference type="InterPro" id="IPR001810">
    <property type="entry name" value="F-box_dom"/>
</dbReference>
<dbReference type="Pfam" id="PF00646">
    <property type="entry name" value="F-box"/>
    <property type="match status" value="1"/>
</dbReference>
<evidence type="ECO:0000313" key="2">
    <source>
        <dbReference type="EMBL" id="KAL1598088.1"/>
    </source>
</evidence>
<sequence length="454" mass="51841">MTELLDLCYDVLIRILEEIDPPDLAACAQTSVGFNEFIRKNTRLYKAQYLKSFDDPRHRPADPEPDWVTELQKAIRCQKILESANIDLKREEFKFVTNTVLSLVATAATDELGVSHNQQLLAELFESITQNQYSFLNASSLYLRTKSVYQKPADDEEGRQLSAKMQCLYGISSTIGGRRSLSNHAIARSNVYDLRNYTDNTQWGPYRDDGSMRVDWEFIESIMIVLGYSSGLCCRRFLAKFRPPWTNPFEGVVPDRAKIMPHYPATMPMEPDIPLNLKDPYNVSGVWSRIVCFLDYNDLYHYNFDEDAVRWPSDQPRPEIATEEAIRHIMMDIKVTEVKPASRFDNSALPVVHFTGKSRSVEASWDPNANSGIRGSVRLTPEGEVRWQTISVFYGGEERWRSDGIQVGGLRSQRGVVGTWFDKDFDPHGPAGPTAFWKISDKNMVNDDDDDDFA</sequence>
<dbReference type="InterPro" id="IPR036047">
    <property type="entry name" value="F-box-like_dom_sf"/>
</dbReference>
<accession>A0ABR3R100</accession>
<evidence type="ECO:0000259" key="1">
    <source>
        <dbReference type="Pfam" id="PF00646"/>
    </source>
</evidence>